<dbReference type="STRING" id="735517.SAMN05444272_0315"/>
<keyword evidence="2" id="KW-0169">Cobalamin biosynthesis</keyword>
<dbReference type="EMBL" id="FRBW01000001">
    <property type="protein sequence ID" value="SHL32823.1"/>
    <property type="molecule type" value="Genomic_DNA"/>
</dbReference>
<reference evidence="4 5" key="1">
    <citation type="submission" date="2016-11" db="EMBL/GenBank/DDBJ databases">
        <authorList>
            <person name="Jaros S."/>
            <person name="Januszkiewicz K."/>
            <person name="Wedrychowicz H."/>
        </authorList>
    </citation>
    <scope>NUCLEOTIDE SEQUENCE [LARGE SCALE GENOMIC DNA]</scope>
    <source>
        <strain evidence="4 5">DSM 22153</strain>
    </source>
</reference>
<dbReference type="Pfam" id="PF02571">
    <property type="entry name" value="CbiJ"/>
    <property type="match status" value="1"/>
</dbReference>
<evidence type="ECO:0000256" key="1">
    <source>
        <dbReference type="ARBA" id="ARBA00004953"/>
    </source>
</evidence>
<dbReference type="UniPathway" id="UPA00148"/>
<evidence type="ECO:0000256" key="2">
    <source>
        <dbReference type="ARBA" id="ARBA00022573"/>
    </source>
</evidence>
<dbReference type="NCBIfam" id="TIGR00715">
    <property type="entry name" value="precor6x_red"/>
    <property type="match status" value="1"/>
</dbReference>
<gene>
    <name evidence="4" type="ORF">SAMN05444272_0315</name>
</gene>
<sequence length="252" mass="26778">MAERPKILVLAGTPEARSLIRVLSGSQPDVDLLASFAGAVQDLPKIDAPVRVGGFGGAEGLAAFLKTEQFTCLVDATHPFAQIISSHAVNAASVARIPVLRLERPAWVQNPEDRWIPATSLEEAAQLLPEGSRPLIAVGRKEIGSFTHRSNLAAVVRMIEPPATALPESWHLILERPSADMDTEAALLRKHGISHVVSKNSGGEQSHAKIAAAAAIGLPVIMVQRPALASAPTYASTKDLVEAISRLPERQS</sequence>
<dbReference type="Proteomes" id="UP000186002">
    <property type="component" value="Unassembled WGS sequence"/>
</dbReference>
<name>A0A1M6ZR73_9HYPH</name>
<organism evidence="4 5">
    <name type="scientific">Roseibium suaedae</name>
    <dbReference type="NCBI Taxonomy" id="735517"/>
    <lineage>
        <taxon>Bacteria</taxon>
        <taxon>Pseudomonadati</taxon>
        <taxon>Pseudomonadota</taxon>
        <taxon>Alphaproteobacteria</taxon>
        <taxon>Hyphomicrobiales</taxon>
        <taxon>Stappiaceae</taxon>
        <taxon>Roseibium</taxon>
    </lineage>
</organism>
<evidence type="ECO:0000313" key="5">
    <source>
        <dbReference type="Proteomes" id="UP000186002"/>
    </source>
</evidence>
<dbReference type="OrthoDB" id="5183775at2"/>
<evidence type="ECO:0000256" key="3">
    <source>
        <dbReference type="ARBA" id="ARBA00023002"/>
    </source>
</evidence>
<comment type="pathway">
    <text evidence="1">Cofactor biosynthesis; adenosylcobalamin biosynthesis.</text>
</comment>
<dbReference type="PANTHER" id="PTHR36925">
    <property type="entry name" value="COBALT-PRECORRIN-6A REDUCTASE"/>
    <property type="match status" value="1"/>
</dbReference>
<evidence type="ECO:0000313" key="4">
    <source>
        <dbReference type="EMBL" id="SHL32823.1"/>
    </source>
</evidence>
<dbReference type="PANTHER" id="PTHR36925:SF1">
    <property type="entry name" value="COBALT-PRECORRIN-6A REDUCTASE"/>
    <property type="match status" value="1"/>
</dbReference>
<dbReference type="RefSeq" id="WP_073007929.1">
    <property type="nucleotide sequence ID" value="NZ_FRBW01000001.1"/>
</dbReference>
<proteinExistence type="predicted"/>
<protein>
    <submittedName>
        <fullName evidence="4">Precorrin-6A/cobalt-precorrin-6A reductase</fullName>
    </submittedName>
</protein>
<dbReference type="GO" id="GO:0009236">
    <property type="term" value="P:cobalamin biosynthetic process"/>
    <property type="evidence" value="ECO:0007669"/>
    <property type="project" value="UniProtKB-UniPathway"/>
</dbReference>
<dbReference type="GO" id="GO:0016994">
    <property type="term" value="F:precorrin-6A reductase activity"/>
    <property type="evidence" value="ECO:0007669"/>
    <property type="project" value="InterPro"/>
</dbReference>
<dbReference type="AlphaFoldDB" id="A0A1M6ZR73"/>
<dbReference type="InterPro" id="IPR003723">
    <property type="entry name" value="Precorrin-6x_reduct"/>
</dbReference>
<dbReference type="PROSITE" id="PS51014">
    <property type="entry name" value="COBK_CBIJ"/>
    <property type="match status" value="1"/>
</dbReference>
<dbReference type="NCBIfam" id="NF005968">
    <property type="entry name" value="PRK08057.1-2"/>
    <property type="match status" value="1"/>
</dbReference>
<accession>A0A1M6ZR73</accession>
<keyword evidence="3" id="KW-0560">Oxidoreductase</keyword>
<keyword evidence="5" id="KW-1185">Reference proteome</keyword>